<proteinExistence type="predicted"/>
<dbReference type="Gene3D" id="3.40.50.300">
    <property type="entry name" value="P-loop containing nucleotide triphosphate hydrolases"/>
    <property type="match status" value="1"/>
</dbReference>
<keyword evidence="3" id="KW-1185">Reference proteome</keyword>
<dbReference type="InterPro" id="IPR027417">
    <property type="entry name" value="P-loop_NTPase"/>
</dbReference>
<dbReference type="PANTHER" id="PTHR30050:SF8">
    <property type="entry name" value="PRIMOSOMAL PROTEIN DNAI"/>
    <property type="match status" value="1"/>
</dbReference>
<dbReference type="Proteomes" id="UP001215143">
    <property type="component" value="Chromosome"/>
</dbReference>
<protein>
    <submittedName>
        <fullName evidence="2">ATP-binding protein</fullName>
    </submittedName>
</protein>
<accession>A0ABY7W4E5</accession>
<dbReference type="InterPro" id="IPR002611">
    <property type="entry name" value="IstB_ATP-bd"/>
</dbReference>
<dbReference type="PANTHER" id="PTHR30050">
    <property type="entry name" value="CHROMOSOMAL REPLICATION INITIATOR PROTEIN DNAA"/>
    <property type="match status" value="1"/>
</dbReference>
<dbReference type="GO" id="GO:0005524">
    <property type="term" value="F:ATP binding"/>
    <property type="evidence" value="ECO:0007669"/>
    <property type="project" value="UniProtKB-KW"/>
</dbReference>
<sequence length="220" mass="25132">MNKVRDDYYRAKDREKYNMLERHSLLPDPSLKQATFETFVPQCSEEIANKELALDCVRRIRGGDAFNVIFQGIQGTGKSHLAHSMLKELNETTGFKTSSLFVSIEDMLRKIKGSFSDKNSKYTEDYLVNLLSKPDHLVLDDLGAETGAIDSDKSATDFVQRILYAITTYRQGKVTILTTNLSGKSLFKVYDQKLVSRLLNRPKYIVFKEAEDKRISNIPF</sequence>
<keyword evidence="2" id="KW-0067">ATP-binding</keyword>
<evidence type="ECO:0000313" key="2">
    <source>
        <dbReference type="EMBL" id="WDF02926.1"/>
    </source>
</evidence>
<keyword evidence="2" id="KW-0547">Nucleotide-binding</keyword>
<feature type="domain" description="IstB-like ATP-binding" evidence="1">
    <location>
        <begin position="64"/>
        <end position="201"/>
    </location>
</feature>
<name>A0ABY7W4E5_9BACI</name>
<evidence type="ECO:0000259" key="1">
    <source>
        <dbReference type="Pfam" id="PF01695"/>
    </source>
</evidence>
<dbReference type="RefSeq" id="WP_274272434.1">
    <property type="nucleotide sequence ID" value="NZ_CP117834.1"/>
</dbReference>
<organism evidence="2 3">
    <name type="scientific">Shouchella hunanensis</name>
    <dbReference type="NCBI Taxonomy" id="766894"/>
    <lineage>
        <taxon>Bacteria</taxon>
        <taxon>Bacillati</taxon>
        <taxon>Bacillota</taxon>
        <taxon>Bacilli</taxon>
        <taxon>Bacillales</taxon>
        <taxon>Bacillaceae</taxon>
        <taxon>Shouchella</taxon>
    </lineage>
</organism>
<dbReference type="EMBL" id="CP117834">
    <property type="protein sequence ID" value="WDF02926.1"/>
    <property type="molecule type" value="Genomic_DNA"/>
</dbReference>
<dbReference type="Pfam" id="PF01695">
    <property type="entry name" value="IstB_IS21"/>
    <property type="match status" value="1"/>
</dbReference>
<dbReference type="SUPFAM" id="SSF52540">
    <property type="entry name" value="P-loop containing nucleoside triphosphate hydrolases"/>
    <property type="match status" value="1"/>
</dbReference>
<dbReference type="CDD" id="cd00009">
    <property type="entry name" value="AAA"/>
    <property type="match status" value="1"/>
</dbReference>
<evidence type="ECO:0000313" key="3">
    <source>
        <dbReference type="Proteomes" id="UP001215143"/>
    </source>
</evidence>
<reference evidence="2 3" key="1">
    <citation type="submission" date="2023-02" db="EMBL/GenBank/DDBJ databases">
        <authorList>
            <person name="Liu G."/>
        </authorList>
    </citation>
    <scope>NUCLEOTIDE SEQUENCE [LARGE SCALE GENOMIC DNA]</scope>
    <source>
        <strain evidence="2 3">DSM 23008</strain>
    </source>
</reference>
<gene>
    <name evidence="2" type="ORF">PQ477_15680</name>
</gene>